<evidence type="ECO:0000256" key="1">
    <source>
        <dbReference type="SAM" id="MobiDB-lite"/>
    </source>
</evidence>
<evidence type="ECO:0000313" key="2">
    <source>
        <dbReference type="EMBL" id="CAB1422988.1"/>
    </source>
</evidence>
<reference evidence="2" key="1">
    <citation type="submission" date="2020-03" db="EMBL/GenBank/DDBJ databases">
        <authorList>
            <person name="Weist P."/>
        </authorList>
    </citation>
    <scope>NUCLEOTIDE SEQUENCE</scope>
</reference>
<sequence>MFEYLRISVFGPPHREAGSRGTGTTTSPTPTPQSPRVIQDSATRSQMIGWSNVSSALRRLLCRFYKDADRRSQKIQSRQTWMKILSIQAELQSTHSAPSLCFATPSPKTSGSLCSKI</sequence>
<comment type="caution">
    <text evidence="2">The sequence shown here is derived from an EMBL/GenBank/DDBJ whole genome shotgun (WGS) entry which is preliminary data.</text>
</comment>
<dbReference type="Proteomes" id="UP001153269">
    <property type="component" value="Unassembled WGS sequence"/>
</dbReference>
<keyword evidence="3" id="KW-1185">Reference proteome</keyword>
<organism evidence="2 3">
    <name type="scientific">Pleuronectes platessa</name>
    <name type="common">European plaice</name>
    <dbReference type="NCBI Taxonomy" id="8262"/>
    <lineage>
        <taxon>Eukaryota</taxon>
        <taxon>Metazoa</taxon>
        <taxon>Chordata</taxon>
        <taxon>Craniata</taxon>
        <taxon>Vertebrata</taxon>
        <taxon>Euteleostomi</taxon>
        <taxon>Actinopterygii</taxon>
        <taxon>Neopterygii</taxon>
        <taxon>Teleostei</taxon>
        <taxon>Neoteleostei</taxon>
        <taxon>Acanthomorphata</taxon>
        <taxon>Carangaria</taxon>
        <taxon>Pleuronectiformes</taxon>
        <taxon>Pleuronectoidei</taxon>
        <taxon>Pleuronectidae</taxon>
        <taxon>Pleuronectes</taxon>
    </lineage>
</organism>
<name>A0A9N7YEQ6_PLEPL</name>
<dbReference type="AlphaFoldDB" id="A0A9N7YEQ6"/>
<feature type="region of interest" description="Disordered" evidence="1">
    <location>
        <begin position="12"/>
        <end position="37"/>
    </location>
</feature>
<gene>
    <name evidence="2" type="ORF">PLEPLA_LOCUS10906</name>
</gene>
<protein>
    <submittedName>
        <fullName evidence="2">Uncharacterized protein</fullName>
    </submittedName>
</protein>
<proteinExistence type="predicted"/>
<evidence type="ECO:0000313" key="3">
    <source>
        <dbReference type="Proteomes" id="UP001153269"/>
    </source>
</evidence>
<dbReference type="EMBL" id="CADEAL010000627">
    <property type="protein sequence ID" value="CAB1422988.1"/>
    <property type="molecule type" value="Genomic_DNA"/>
</dbReference>
<accession>A0A9N7YEQ6</accession>